<keyword evidence="2" id="KW-0813">Transport</keyword>
<dbReference type="eggNOG" id="ENOG502ZARH">
    <property type="taxonomic scope" value="Bacteria"/>
</dbReference>
<feature type="chain" id="PRO_5002763697" evidence="4">
    <location>
        <begin position="38"/>
        <end position="429"/>
    </location>
</feature>
<comment type="similarity">
    <text evidence="1">Belongs to the outer membrane porin (Opr) (TC 1.B.25) family.</text>
</comment>
<gene>
    <name evidence="5" type="ordered locus">PputW619_1059</name>
</gene>
<dbReference type="Gene3D" id="2.40.160.10">
    <property type="entry name" value="Porin"/>
    <property type="match status" value="1"/>
</dbReference>
<proteinExistence type="inferred from homology"/>
<accession>B1J4C6</accession>
<dbReference type="PANTHER" id="PTHR34596:SF2">
    <property type="entry name" value="CHITOPORIN"/>
    <property type="match status" value="1"/>
</dbReference>
<reference evidence="5" key="1">
    <citation type="submission" date="2008-02" db="EMBL/GenBank/DDBJ databases">
        <title>Complete sequence of Psuedomonas putida W619.</title>
        <authorList>
            <consortium name="US DOE Joint Genome Institute"/>
            <person name="Copeland A."/>
            <person name="Lucas S."/>
            <person name="Lapidus A."/>
            <person name="Barry K."/>
            <person name="Detter J.C."/>
            <person name="Glavina del Rio T."/>
            <person name="Dalin E."/>
            <person name="Tice H."/>
            <person name="Pitluck S."/>
            <person name="Chain P."/>
            <person name="Malfatti S."/>
            <person name="Shin M."/>
            <person name="Vergez L."/>
            <person name="Schmutz J."/>
            <person name="Larimer F."/>
            <person name="Land M."/>
            <person name="Hauser L."/>
            <person name="Kyrpides N."/>
            <person name="Kim E."/>
            <person name="Taghavi S."/>
            <person name="Vangronsveld D."/>
            <person name="van der Lelie D."/>
            <person name="Richardson P."/>
        </authorList>
    </citation>
    <scope>NUCLEOTIDE SEQUENCE</scope>
    <source>
        <strain evidence="5">W619</strain>
    </source>
</reference>
<dbReference type="InterPro" id="IPR005318">
    <property type="entry name" value="OM_porin_bac"/>
</dbReference>
<evidence type="ECO:0000256" key="3">
    <source>
        <dbReference type="ARBA" id="ARBA00022729"/>
    </source>
</evidence>
<dbReference type="GO" id="GO:0016020">
    <property type="term" value="C:membrane"/>
    <property type="evidence" value="ECO:0007669"/>
    <property type="project" value="InterPro"/>
</dbReference>
<evidence type="ECO:0000256" key="1">
    <source>
        <dbReference type="ARBA" id="ARBA00009075"/>
    </source>
</evidence>
<evidence type="ECO:0000256" key="4">
    <source>
        <dbReference type="SAM" id="SignalP"/>
    </source>
</evidence>
<evidence type="ECO:0000256" key="2">
    <source>
        <dbReference type="ARBA" id="ARBA00022448"/>
    </source>
</evidence>
<dbReference type="Pfam" id="PF03573">
    <property type="entry name" value="OprD"/>
    <property type="match status" value="1"/>
</dbReference>
<dbReference type="HOGENOM" id="CLU_042378_2_1_6"/>
<dbReference type="EMBL" id="CP000949">
    <property type="protein sequence ID" value="ACA71564.1"/>
    <property type="molecule type" value="Genomic_DNA"/>
</dbReference>
<sequence length="429" mass="47111" precursor="true">MLSSQPQAFAPTRSLSARPYAYACAFALAGVAPMSQAAFFEDSTATFETRNMYFNRDFRDGTSAQQSKREEWAQGLMLNFESGYTDGPVGFGLDALGMLGIKLDSSPDRADTGLLPTHDDGKAADEYSKLGLTGKVKVSETELKIGTLIPELPTLQPNDGRILPQTFEGGLVTSKEINNLTFTGGRLEKAKDRNDTNWEDLALNNKNGRFGGTFSADNLDLAGVDYQFTDRITGSYHFAQLDDIYRQHFLGMIATQPWGPGTFGADLRLAVSDDQGQAKAGNIDNTTVNGMFSYALGGHKVSAAYQHLSGDSAFPYVDGADPYLVNFVQINDFAGADERSWQVRYDYNFAALGVPGLTFMTRYINGDNVSRADGSEGKEWERNTEFKYVVQSGPLKNVAVRLRNATFRSNFARDADEVRLLVSYSVALW</sequence>
<protein>
    <submittedName>
        <fullName evidence="5">Outer membrane porin</fullName>
    </submittedName>
</protein>
<dbReference type="STRING" id="390235.PputW619_1059"/>
<name>B1J4C6_PSEPW</name>
<organism evidence="5">
    <name type="scientific">Pseudomonas putida (strain W619)</name>
    <dbReference type="NCBI Taxonomy" id="390235"/>
    <lineage>
        <taxon>Bacteria</taxon>
        <taxon>Pseudomonadati</taxon>
        <taxon>Pseudomonadota</taxon>
        <taxon>Gammaproteobacteria</taxon>
        <taxon>Pseudomonadales</taxon>
        <taxon>Pseudomonadaceae</taxon>
        <taxon>Pseudomonas</taxon>
    </lineage>
</organism>
<dbReference type="GO" id="GO:0015288">
    <property type="term" value="F:porin activity"/>
    <property type="evidence" value="ECO:0007669"/>
    <property type="project" value="TreeGrafter"/>
</dbReference>
<dbReference type="PANTHER" id="PTHR34596">
    <property type="entry name" value="CHITOPORIN"/>
    <property type="match status" value="1"/>
</dbReference>
<dbReference type="KEGG" id="ppw:PputW619_1059"/>
<dbReference type="AlphaFoldDB" id="B1J4C6"/>
<keyword evidence="3 4" id="KW-0732">Signal</keyword>
<feature type="signal peptide" evidence="4">
    <location>
        <begin position="1"/>
        <end position="37"/>
    </location>
</feature>
<dbReference type="InterPro" id="IPR023614">
    <property type="entry name" value="Porin_dom_sf"/>
</dbReference>
<dbReference type="OrthoDB" id="6759120at2"/>
<dbReference type="FunFam" id="2.40.160.10:FF:000008">
    <property type="entry name" value="OprD family porin"/>
    <property type="match status" value="1"/>
</dbReference>
<evidence type="ECO:0000313" key="5">
    <source>
        <dbReference type="EMBL" id="ACA71564.1"/>
    </source>
</evidence>